<dbReference type="GO" id="GO:0005874">
    <property type="term" value="C:microtubule"/>
    <property type="evidence" value="ECO:0007669"/>
    <property type="project" value="UniProtKB-KW"/>
</dbReference>
<protein>
    <recommendedName>
        <fullName evidence="7">Kinesin-like protein</fullName>
    </recommendedName>
</protein>
<dbReference type="PRINTS" id="PR00380">
    <property type="entry name" value="KINESINHEAVY"/>
</dbReference>
<dbReference type="PROSITE" id="PS00411">
    <property type="entry name" value="KINESIN_MOTOR_1"/>
    <property type="match status" value="1"/>
</dbReference>
<dbReference type="GO" id="GO:0007018">
    <property type="term" value="P:microtubule-based movement"/>
    <property type="evidence" value="ECO:0007669"/>
    <property type="project" value="InterPro"/>
</dbReference>
<dbReference type="OrthoDB" id="3176171at2759"/>
<dbReference type="GO" id="GO:0008017">
    <property type="term" value="F:microtubule binding"/>
    <property type="evidence" value="ECO:0007669"/>
    <property type="project" value="InterPro"/>
</dbReference>
<dbReference type="GO" id="GO:0005737">
    <property type="term" value="C:cytoplasm"/>
    <property type="evidence" value="ECO:0007669"/>
    <property type="project" value="UniProtKB-SubCell"/>
</dbReference>
<comment type="subcellular location">
    <subcellularLocation>
        <location evidence="1">Cytoplasm</location>
    </subcellularLocation>
</comment>
<feature type="binding site" evidence="6">
    <location>
        <begin position="129"/>
        <end position="136"/>
    </location>
    <ligand>
        <name>ATP</name>
        <dbReference type="ChEBI" id="CHEBI:30616"/>
    </ligand>
</feature>
<keyword evidence="2" id="KW-0963">Cytoplasm</keyword>
<dbReference type="GO" id="GO:0005524">
    <property type="term" value="F:ATP binding"/>
    <property type="evidence" value="ECO:0007669"/>
    <property type="project" value="UniProtKB-UniRule"/>
</dbReference>
<dbReference type="GO" id="GO:0005875">
    <property type="term" value="C:microtubule associated complex"/>
    <property type="evidence" value="ECO:0007669"/>
    <property type="project" value="TreeGrafter"/>
</dbReference>
<evidence type="ECO:0000256" key="6">
    <source>
        <dbReference type="PROSITE-ProRule" id="PRU00283"/>
    </source>
</evidence>
<dbReference type="InterPro" id="IPR027417">
    <property type="entry name" value="P-loop_NTPase"/>
</dbReference>
<evidence type="ECO:0000256" key="5">
    <source>
        <dbReference type="ARBA" id="ARBA00023054"/>
    </source>
</evidence>
<evidence type="ECO:0000256" key="4">
    <source>
        <dbReference type="ARBA" id="ARBA00022840"/>
    </source>
</evidence>
<evidence type="ECO:0000256" key="2">
    <source>
        <dbReference type="ARBA" id="ARBA00022490"/>
    </source>
</evidence>
<feature type="domain" description="Kinesin motor" evidence="9">
    <location>
        <begin position="13"/>
        <end position="408"/>
    </location>
</feature>
<dbReference type="GO" id="GO:0051231">
    <property type="term" value="P:spindle elongation"/>
    <property type="evidence" value="ECO:0007669"/>
    <property type="project" value="TreeGrafter"/>
</dbReference>
<dbReference type="GO" id="GO:0003777">
    <property type="term" value="F:microtubule motor activity"/>
    <property type="evidence" value="ECO:0007669"/>
    <property type="project" value="InterPro"/>
</dbReference>
<evidence type="ECO:0000313" key="10">
    <source>
        <dbReference type="EMBL" id="RKO99534.1"/>
    </source>
</evidence>
<dbReference type="GO" id="GO:0007052">
    <property type="term" value="P:mitotic spindle organization"/>
    <property type="evidence" value="ECO:0007669"/>
    <property type="project" value="TreeGrafter"/>
</dbReference>
<dbReference type="PROSITE" id="PS50067">
    <property type="entry name" value="KINESIN_MOTOR_2"/>
    <property type="match status" value="1"/>
</dbReference>
<evidence type="ECO:0000256" key="1">
    <source>
        <dbReference type="ARBA" id="ARBA00004496"/>
    </source>
</evidence>
<reference evidence="11" key="1">
    <citation type="journal article" date="2018" name="Nat. Microbiol.">
        <title>Leveraging single-cell genomics to expand the fungal tree of life.</title>
        <authorList>
            <person name="Ahrendt S.R."/>
            <person name="Quandt C.A."/>
            <person name="Ciobanu D."/>
            <person name="Clum A."/>
            <person name="Salamov A."/>
            <person name="Andreopoulos B."/>
            <person name="Cheng J.F."/>
            <person name="Woyke T."/>
            <person name="Pelin A."/>
            <person name="Henrissat B."/>
            <person name="Reynolds N.K."/>
            <person name="Benny G.L."/>
            <person name="Smith M.E."/>
            <person name="James T.Y."/>
            <person name="Grigoriev I.V."/>
        </authorList>
    </citation>
    <scope>NUCLEOTIDE SEQUENCE [LARGE SCALE GENOMIC DNA]</scope>
    <source>
        <strain evidence="11">ATCC 52028</strain>
    </source>
</reference>
<proteinExistence type="inferred from homology"/>
<evidence type="ECO:0000256" key="3">
    <source>
        <dbReference type="ARBA" id="ARBA00022741"/>
    </source>
</evidence>
<evidence type="ECO:0000256" key="7">
    <source>
        <dbReference type="RuleBase" id="RU000394"/>
    </source>
</evidence>
<keyword evidence="6 7" id="KW-0505">Motor protein</keyword>
<dbReference type="InterPro" id="IPR001752">
    <property type="entry name" value="Kinesin_motor_dom"/>
</dbReference>
<keyword evidence="11" id="KW-1185">Reference proteome</keyword>
<dbReference type="EMBL" id="ML014278">
    <property type="protein sequence ID" value="RKO99534.1"/>
    <property type="molecule type" value="Genomic_DNA"/>
</dbReference>
<dbReference type="SMART" id="SM00129">
    <property type="entry name" value="KISc"/>
    <property type="match status" value="1"/>
</dbReference>
<dbReference type="PANTHER" id="PTHR47969">
    <property type="entry name" value="CHROMOSOME-ASSOCIATED KINESIN KIF4A-RELATED"/>
    <property type="match status" value="1"/>
</dbReference>
<evidence type="ECO:0000313" key="11">
    <source>
        <dbReference type="Proteomes" id="UP000274922"/>
    </source>
</evidence>
<dbReference type="PANTHER" id="PTHR47969:SF15">
    <property type="entry name" value="CHROMOSOME-ASSOCIATED KINESIN KIF4A-RELATED"/>
    <property type="match status" value="1"/>
</dbReference>
<keyword evidence="4 6" id="KW-0067">ATP-binding</keyword>
<organism evidence="10 11">
    <name type="scientific">Caulochytrium protostelioides</name>
    <dbReference type="NCBI Taxonomy" id="1555241"/>
    <lineage>
        <taxon>Eukaryota</taxon>
        <taxon>Fungi</taxon>
        <taxon>Fungi incertae sedis</taxon>
        <taxon>Chytridiomycota</taxon>
        <taxon>Chytridiomycota incertae sedis</taxon>
        <taxon>Chytridiomycetes</taxon>
        <taxon>Caulochytriales</taxon>
        <taxon>Caulochytriaceae</taxon>
        <taxon>Caulochytrium</taxon>
    </lineage>
</organism>
<sequence>MTAPEASAPGLCPVRVVLRIRGVRNTPHDARIPRPAHALSPAPLPTSTVPDPSTLAAFVGVRIESEQRLLLTRPPRHHRTYLSAEPGKRYHFDRIFPPTASQASVFATEVQPLVDAFLDGTNVSLFAYGQTSSGKTHTIAGDLDGAADAPGRGIVARALQHLFDRVDPQTATLQLSCIEIFCEQIQDLMPAAVSSHAAAGSALSPSAVPAPGAARKIRLLEDRDGTIVPSGVRSITVTSLTATRRLVTRALKRRVTATTGMHDQSSRSHAVLTLTLTQRLPASDPAAAAGAIVSRVSKLHIVDLAGSERLKRTAASGGRLQESVTINAGLLALGNVISPRPWGSPPPPPVLLDEAAHVPYRGSKLTRLLKNALGGNSLTLMIACIRDGTNDIEESMNTCKYATRARRVQNR</sequence>
<keyword evidence="5" id="KW-0175">Coiled coil</keyword>
<feature type="non-terminal residue" evidence="10">
    <location>
        <position position="411"/>
    </location>
</feature>
<feature type="region of interest" description="Disordered" evidence="8">
    <location>
        <begin position="28"/>
        <end position="47"/>
    </location>
</feature>
<dbReference type="SUPFAM" id="SSF52540">
    <property type="entry name" value="P-loop containing nucleoside triphosphate hydrolases"/>
    <property type="match status" value="1"/>
</dbReference>
<dbReference type="STRING" id="1555241.A0A4P9X3E9"/>
<dbReference type="Pfam" id="PF00225">
    <property type="entry name" value="Kinesin"/>
    <property type="match status" value="1"/>
</dbReference>
<dbReference type="Proteomes" id="UP000274922">
    <property type="component" value="Unassembled WGS sequence"/>
</dbReference>
<gene>
    <name evidence="10" type="ORF">CXG81DRAFT_14359</name>
</gene>
<dbReference type="InterPro" id="IPR027640">
    <property type="entry name" value="Kinesin-like_fam"/>
</dbReference>
<evidence type="ECO:0000259" key="9">
    <source>
        <dbReference type="PROSITE" id="PS50067"/>
    </source>
</evidence>
<dbReference type="InterPro" id="IPR036961">
    <property type="entry name" value="Kinesin_motor_dom_sf"/>
</dbReference>
<comment type="similarity">
    <text evidence="6 7">Belongs to the TRAFAC class myosin-kinesin ATPase superfamily. Kinesin family.</text>
</comment>
<dbReference type="InterPro" id="IPR019821">
    <property type="entry name" value="Kinesin_motor_CS"/>
</dbReference>
<dbReference type="Gene3D" id="3.40.850.10">
    <property type="entry name" value="Kinesin motor domain"/>
    <property type="match status" value="1"/>
</dbReference>
<accession>A0A4P9X3E9</accession>
<keyword evidence="3 6" id="KW-0547">Nucleotide-binding</keyword>
<evidence type="ECO:0000256" key="8">
    <source>
        <dbReference type="SAM" id="MobiDB-lite"/>
    </source>
</evidence>
<dbReference type="AlphaFoldDB" id="A0A4P9X3E9"/>
<keyword evidence="7" id="KW-0493">Microtubule</keyword>
<name>A0A4P9X3E9_9FUNG</name>